<feature type="domain" description="AAA protein C-terminal winged helix" evidence="3">
    <location>
        <begin position="406"/>
        <end position="519"/>
    </location>
</feature>
<dbReference type="InterPro" id="IPR041664">
    <property type="entry name" value="AAA_16"/>
</dbReference>
<proteinExistence type="predicted"/>
<keyword evidence="5" id="KW-1185">Reference proteome</keyword>
<feature type="compositionally biased region" description="Low complexity" evidence="1">
    <location>
        <begin position="129"/>
        <end position="140"/>
    </location>
</feature>
<evidence type="ECO:0000259" key="3">
    <source>
        <dbReference type="Pfam" id="PF24913"/>
    </source>
</evidence>
<sequence>MKAPAGIRRSARYGYLRSPRHIPRHRLYPGHPLYGADWNEEQHHGKSKGSSNGDGDGDWKSKLLETTITTLGSVAILGGVGFAYQRYYKAQVLSKMENAFDAGFSSLELASLVRHSNGRGRDGGDRDGGANANANANAINGDDDDKLLQPPEAAWWIQRDEQRMLDDILAGRARGHYYLLTGEKGTGKTSMLLEGMRKAGGEGVALLEAHGDPEIFRVRLGKALDFEFHEDYIGSLFSFRGPRDTTALLDIERALDKLEKVALRRHGRGVERPLVLVVNGVHLLRDDEDGRDLLELVQQRAELWSASGLVTLVLSSDDYWISERLIQQATRMQVLNIPDVPREVAVDALKRFRFRSKDEEVAPSVLHEVYSRVGGRLRFLNQVARADNMLEMCEAINRKEKIWLLNQCWILGEEMDDDVMDQQKFCAAAMVLASALVDLEDGKADSTRLPQVEVHKAREIMTRADFLQQLDHINIVAIDSNAMVRADSVPMQNAFREICREPGFKEHLQRTVDRIGAIESLGRTRELVLKDLVGDGEYQLAVRNAKGYDLETVTMKVKPPPEDS</sequence>
<evidence type="ECO:0000256" key="1">
    <source>
        <dbReference type="SAM" id="MobiDB-lite"/>
    </source>
</evidence>
<dbReference type="GeneID" id="31018919"/>
<dbReference type="STRING" id="236234.A0A1J9RBJ4"/>
<feature type="domain" description="Orc1-like AAA ATPase" evidence="2">
    <location>
        <begin position="158"/>
        <end position="303"/>
    </location>
</feature>
<feature type="compositionally biased region" description="Basic and acidic residues" evidence="1">
    <location>
        <begin position="119"/>
        <end position="128"/>
    </location>
</feature>
<accession>A0A1J9RBJ4</accession>
<dbReference type="InterPro" id="IPR056808">
    <property type="entry name" value="HTH_AAA"/>
</dbReference>
<dbReference type="PANTHER" id="PTHR36168">
    <property type="entry name" value="CHROMOSOME 1, WHOLE GENOME SHOTGUN SEQUENCE"/>
    <property type="match status" value="1"/>
</dbReference>
<dbReference type="Gene3D" id="3.40.50.300">
    <property type="entry name" value="P-loop containing nucleotide triphosphate hydrolases"/>
    <property type="match status" value="1"/>
</dbReference>
<dbReference type="SUPFAM" id="SSF52540">
    <property type="entry name" value="P-loop containing nucleoside triphosphate hydrolases"/>
    <property type="match status" value="1"/>
</dbReference>
<name>A0A1J9RBJ4_9PEZI</name>
<evidence type="ECO:0000313" key="5">
    <source>
        <dbReference type="Proteomes" id="UP000183809"/>
    </source>
</evidence>
<organism evidence="4 5">
    <name type="scientific">Diplodia corticola</name>
    <dbReference type="NCBI Taxonomy" id="236234"/>
    <lineage>
        <taxon>Eukaryota</taxon>
        <taxon>Fungi</taxon>
        <taxon>Dikarya</taxon>
        <taxon>Ascomycota</taxon>
        <taxon>Pezizomycotina</taxon>
        <taxon>Dothideomycetes</taxon>
        <taxon>Dothideomycetes incertae sedis</taxon>
        <taxon>Botryosphaeriales</taxon>
        <taxon>Botryosphaeriaceae</taxon>
        <taxon>Diplodia</taxon>
    </lineage>
</organism>
<gene>
    <name evidence="4" type="ORF">BKCO1_7000205</name>
</gene>
<protein>
    <submittedName>
        <fullName evidence="4">Atpase domain prokaryote protein</fullName>
    </submittedName>
</protein>
<dbReference type="RefSeq" id="XP_020133661.1">
    <property type="nucleotide sequence ID" value="XM_020278658.1"/>
</dbReference>
<dbReference type="AlphaFoldDB" id="A0A1J9RBJ4"/>
<reference evidence="4 5" key="1">
    <citation type="submission" date="2016-10" db="EMBL/GenBank/DDBJ databases">
        <title>Proteomics and genomics reveal pathogen-plant mechanisms compatible with a hemibiotrophic lifestyle of Diplodia corticola.</title>
        <authorList>
            <person name="Fernandes I."/>
            <person name="De Jonge R."/>
            <person name="Van De Peer Y."/>
            <person name="Devreese B."/>
            <person name="Alves A."/>
            <person name="Esteves A.C."/>
        </authorList>
    </citation>
    <scope>NUCLEOTIDE SEQUENCE [LARGE SCALE GENOMIC DNA]</scope>
    <source>
        <strain evidence="4 5">CBS 112549</strain>
    </source>
</reference>
<dbReference type="EMBL" id="MNUE01000007">
    <property type="protein sequence ID" value="OJD37522.1"/>
    <property type="molecule type" value="Genomic_DNA"/>
</dbReference>
<dbReference type="Proteomes" id="UP000183809">
    <property type="component" value="Unassembled WGS sequence"/>
</dbReference>
<dbReference type="InterPro" id="IPR027417">
    <property type="entry name" value="P-loop_NTPase"/>
</dbReference>
<feature type="region of interest" description="Disordered" evidence="1">
    <location>
        <begin position="118"/>
        <end position="146"/>
    </location>
</feature>
<dbReference type="OrthoDB" id="511599at2759"/>
<evidence type="ECO:0000259" key="2">
    <source>
        <dbReference type="Pfam" id="PF13191"/>
    </source>
</evidence>
<dbReference type="Pfam" id="PF24913">
    <property type="entry name" value="WHD_AAA_fung"/>
    <property type="match status" value="1"/>
</dbReference>
<dbReference type="PANTHER" id="PTHR36168:SF4">
    <property type="entry name" value="ORC1-LIKE AAA ATPASE DOMAIN-CONTAINING PROTEIN"/>
    <property type="match status" value="1"/>
</dbReference>
<feature type="region of interest" description="Disordered" evidence="1">
    <location>
        <begin position="38"/>
        <end position="58"/>
    </location>
</feature>
<dbReference type="Pfam" id="PF13191">
    <property type="entry name" value="AAA_16"/>
    <property type="match status" value="1"/>
</dbReference>
<evidence type="ECO:0000313" key="4">
    <source>
        <dbReference type="EMBL" id="OJD37522.1"/>
    </source>
</evidence>
<comment type="caution">
    <text evidence="4">The sequence shown here is derived from an EMBL/GenBank/DDBJ whole genome shotgun (WGS) entry which is preliminary data.</text>
</comment>